<dbReference type="Pfam" id="PF09605">
    <property type="entry name" value="Trep_Strep"/>
    <property type="match status" value="1"/>
</dbReference>
<accession>A0ABS6EZB5</accession>
<organism evidence="2 3">
    <name type="scientific">Clostridium simiarum</name>
    <dbReference type="NCBI Taxonomy" id="2841506"/>
    <lineage>
        <taxon>Bacteria</taxon>
        <taxon>Bacillati</taxon>
        <taxon>Bacillota</taxon>
        <taxon>Clostridia</taxon>
        <taxon>Eubacteriales</taxon>
        <taxon>Clostridiaceae</taxon>
        <taxon>Clostridium</taxon>
    </lineage>
</organism>
<feature type="transmembrane region" description="Helical" evidence="1">
    <location>
        <begin position="47"/>
        <end position="65"/>
    </location>
</feature>
<protein>
    <submittedName>
        <fullName evidence="2">MptD family putative ECF transporter S component</fullName>
    </submittedName>
</protein>
<evidence type="ECO:0000313" key="3">
    <source>
        <dbReference type="Proteomes" id="UP000736583"/>
    </source>
</evidence>
<keyword evidence="1" id="KW-1133">Transmembrane helix</keyword>
<proteinExistence type="predicted"/>
<keyword evidence="1" id="KW-0472">Membrane</keyword>
<keyword evidence="1" id="KW-0812">Transmembrane</keyword>
<name>A0ABS6EZB5_9CLOT</name>
<keyword evidence="3" id="KW-1185">Reference proteome</keyword>
<evidence type="ECO:0000313" key="2">
    <source>
        <dbReference type="EMBL" id="MBU5591584.1"/>
    </source>
</evidence>
<dbReference type="InterPro" id="IPR011733">
    <property type="entry name" value="CHP02185_IM"/>
</dbReference>
<reference evidence="2 3" key="1">
    <citation type="submission" date="2021-06" db="EMBL/GenBank/DDBJ databases">
        <authorList>
            <person name="Sun Q."/>
            <person name="Li D."/>
        </authorList>
    </citation>
    <scope>NUCLEOTIDE SEQUENCE [LARGE SCALE GENOMIC DNA]</scope>
    <source>
        <strain evidence="2 3">MSJ-4</strain>
    </source>
</reference>
<dbReference type="NCBIfam" id="TIGR02185">
    <property type="entry name" value="Trep_Strep"/>
    <property type="match status" value="1"/>
</dbReference>
<dbReference type="Proteomes" id="UP000736583">
    <property type="component" value="Unassembled WGS sequence"/>
</dbReference>
<dbReference type="RefSeq" id="WP_216456530.1">
    <property type="nucleotide sequence ID" value="NZ_JAHLQL010000001.1"/>
</dbReference>
<sequence>MKTKTEFKNTSSLAVKDLATIGIFSAIMIVVFIAFSIITGASLFFNMIFNAVFVSFILAPFYVYMCMKVGKPGIALIYNLIHALLVFFMMGPFISPWFIVGGIIAELSMLGKNSYRSITRISISWAITMLVRATHGMAEIWFFKNAYMGSGVSSEQIAIQTKYYTSLPWVLLSCTATIIMSILGCMLANKIIAKHFRKSGLIN</sequence>
<gene>
    <name evidence="2" type="ORF">KQI89_07385</name>
</gene>
<feature type="transmembrane region" description="Helical" evidence="1">
    <location>
        <begin position="163"/>
        <end position="188"/>
    </location>
</feature>
<comment type="caution">
    <text evidence="2">The sequence shown here is derived from an EMBL/GenBank/DDBJ whole genome shotgun (WGS) entry which is preliminary data.</text>
</comment>
<evidence type="ECO:0000256" key="1">
    <source>
        <dbReference type="SAM" id="Phobius"/>
    </source>
</evidence>
<feature type="transmembrane region" description="Helical" evidence="1">
    <location>
        <begin position="21"/>
        <end position="41"/>
    </location>
</feature>
<dbReference type="EMBL" id="JAHLQL010000001">
    <property type="protein sequence ID" value="MBU5591584.1"/>
    <property type="molecule type" value="Genomic_DNA"/>
</dbReference>